<keyword evidence="4" id="KW-0238">DNA-binding</keyword>
<evidence type="ECO:0000256" key="2">
    <source>
        <dbReference type="ARBA" id="ARBA00023015"/>
    </source>
</evidence>
<sequence>MRSKDDARFREFARSRALSLRRTAYLLCGDWHLAEDLAQTTLIKLYGVWARLRDSAVVDNYARRVLLNSWLDEQRKPWRRRENRDGVVPELPHSDPVSGVSDVLVSALAQLPARQRAAVALRYCQDLSIFDVASVLRCSEGNVKSLTSRGLDRLREIVAELQMAEGGL</sequence>
<dbReference type="KEGG" id="kphy:AOZ06_06310"/>
<gene>
    <name evidence="8" type="ORF">AOZ06_06310</name>
</gene>
<protein>
    <submittedName>
        <fullName evidence="8">RNA polymerase subunit sigma-24</fullName>
    </submittedName>
</protein>
<dbReference type="PANTHER" id="PTHR43133:SF50">
    <property type="entry name" value="ECF RNA POLYMERASE SIGMA FACTOR SIGM"/>
    <property type="match status" value="1"/>
</dbReference>
<dbReference type="InterPro" id="IPR013325">
    <property type="entry name" value="RNA_pol_sigma_r2"/>
</dbReference>
<evidence type="ECO:0000256" key="3">
    <source>
        <dbReference type="ARBA" id="ARBA00023082"/>
    </source>
</evidence>
<dbReference type="GO" id="GO:0016987">
    <property type="term" value="F:sigma factor activity"/>
    <property type="evidence" value="ECO:0007669"/>
    <property type="project" value="UniProtKB-KW"/>
</dbReference>
<reference evidence="8 9" key="1">
    <citation type="submission" date="2015-07" db="EMBL/GenBank/DDBJ databases">
        <title>Genome sequencing of Kibdelosporangium phytohabitans.</title>
        <authorList>
            <person name="Qin S."/>
            <person name="Xing K."/>
        </authorList>
    </citation>
    <scope>NUCLEOTIDE SEQUENCE [LARGE SCALE GENOMIC DNA]</scope>
    <source>
        <strain evidence="8 9">KLBMP1111</strain>
    </source>
</reference>
<dbReference type="Gene3D" id="1.10.1740.10">
    <property type="match status" value="1"/>
</dbReference>
<dbReference type="Gene3D" id="1.10.10.10">
    <property type="entry name" value="Winged helix-like DNA-binding domain superfamily/Winged helix DNA-binding domain"/>
    <property type="match status" value="1"/>
</dbReference>
<keyword evidence="2" id="KW-0805">Transcription regulation</keyword>
<name>A0A0N9I6R7_9PSEU</name>
<dbReference type="CDD" id="cd06171">
    <property type="entry name" value="Sigma70_r4"/>
    <property type="match status" value="1"/>
</dbReference>
<keyword evidence="3" id="KW-0731">Sigma factor</keyword>
<keyword evidence="5" id="KW-0804">Transcription</keyword>
<dbReference type="InterPro" id="IPR013324">
    <property type="entry name" value="RNA_pol_sigma_r3/r4-like"/>
</dbReference>
<dbReference type="NCBIfam" id="TIGR02983">
    <property type="entry name" value="SigE-fam_strep"/>
    <property type="match status" value="1"/>
</dbReference>
<evidence type="ECO:0000256" key="4">
    <source>
        <dbReference type="ARBA" id="ARBA00023125"/>
    </source>
</evidence>
<dbReference type="RefSeq" id="WP_054296450.1">
    <property type="nucleotide sequence ID" value="NZ_CP012752.1"/>
</dbReference>
<dbReference type="InterPro" id="IPR007627">
    <property type="entry name" value="RNA_pol_sigma70_r2"/>
</dbReference>
<keyword evidence="9" id="KW-1185">Reference proteome</keyword>
<comment type="similarity">
    <text evidence="1">Belongs to the sigma-70 factor family. ECF subfamily.</text>
</comment>
<dbReference type="Pfam" id="PF08281">
    <property type="entry name" value="Sigma70_r4_2"/>
    <property type="match status" value="1"/>
</dbReference>
<evidence type="ECO:0000256" key="1">
    <source>
        <dbReference type="ARBA" id="ARBA00010641"/>
    </source>
</evidence>
<dbReference type="STRING" id="860235.AOZ06_06310"/>
<organism evidence="8 9">
    <name type="scientific">Kibdelosporangium phytohabitans</name>
    <dbReference type="NCBI Taxonomy" id="860235"/>
    <lineage>
        <taxon>Bacteria</taxon>
        <taxon>Bacillati</taxon>
        <taxon>Actinomycetota</taxon>
        <taxon>Actinomycetes</taxon>
        <taxon>Pseudonocardiales</taxon>
        <taxon>Pseudonocardiaceae</taxon>
        <taxon>Kibdelosporangium</taxon>
    </lineage>
</organism>
<dbReference type="InterPro" id="IPR013249">
    <property type="entry name" value="RNA_pol_sigma70_r4_t2"/>
</dbReference>
<feature type="domain" description="RNA polymerase sigma-70 region 2" evidence="6">
    <location>
        <begin position="20"/>
        <end position="79"/>
    </location>
</feature>
<dbReference type="InterPro" id="IPR014325">
    <property type="entry name" value="RNA_pol_sigma-E_actinobac"/>
</dbReference>
<dbReference type="GO" id="GO:0003677">
    <property type="term" value="F:DNA binding"/>
    <property type="evidence" value="ECO:0007669"/>
    <property type="project" value="UniProtKB-KW"/>
</dbReference>
<evidence type="ECO:0000259" key="7">
    <source>
        <dbReference type="Pfam" id="PF08281"/>
    </source>
</evidence>
<dbReference type="PANTHER" id="PTHR43133">
    <property type="entry name" value="RNA POLYMERASE ECF-TYPE SIGMA FACTO"/>
    <property type="match status" value="1"/>
</dbReference>
<evidence type="ECO:0000256" key="5">
    <source>
        <dbReference type="ARBA" id="ARBA00023163"/>
    </source>
</evidence>
<dbReference type="Proteomes" id="UP000063699">
    <property type="component" value="Chromosome"/>
</dbReference>
<proteinExistence type="inferred from homology"/>
<accession>A0A0N9I6R7</accession>
<dbReference type="InterPro" id="IPR014284">
    <property type="entry name" value="RNA_pol_sigma-70_dom"/>
</dbReference>
<evidence type="ECO:0000313" key="9">
    <source>
        <dbReference type="Proteomes" id="UP000063699"/>
    </source>
</evidence>
<dbReference type="EMBL" id="CP012752">
    <property type="protein sequence ID" value="ALG14584.1"/>
    <property type="molecule type" value="Genomic_DNA"/>
</dbReference>
<dbReference type="NCBIfam" id="TIGR02937">
    <property type="entry name" value="sigma70-ECF"/>
    <property type="match status" value="1"/>
</dbReference>
<dbReference type="SUPFAM" id="SSF88659">
    <property type="entry name" value="Sigma3 and sigma4 domains of RNA polymerase sigma factors"/>
    <property type="match status" value="1"/>
</dbReference>
<dbReference type="GO" id="GO:0006352">
    <property type="term" value="P:DNA-templated transcription initiation"/>
    <property type="evidence" value="ECO:0007669"/>
    <property type="project" value="InterPro"/>
</dbReference>
<dbReference type="InterPro" id="IPR036388">
    <property type="entry name" value="WH-like_DNA-bd_sf"/>
</dbReference>
<dbReference type="Pfam" id="PF04542">
    <property type="entry name" value="Sigma70_r2"/>
    <property type="match status" value="1"/>
</dbReference>
<dbReference type="SUPFAM" id="SSF88946">
    <property type="entry name" value="Sigma2 domain of RNA polymerase sigma factors"/>
    <property type="match status" value="1"/>
</dbReference>
<evidence type="ECO:0000259" key="6">
    <source>
        <dbReference type="Pfam" id="PF04542"/>
    </source>
</evidence>
<dbReference type="InterPro" id="IPR039425">
    <property type="entry name" value="RNA_pol_sigma-70-like"/>
</dbReference>
<feature type="domain" description="RNA polymerase sigma factor 70 region 4 type 2" evidence="7">
    <location>
        <begin position="104"/>
        <end position="154"/>
    </location>
</feature>
<dbReference type="OrthoDB" id="3783006at2"/>
<evidence type="ECO:0000313" key="8">
    <source>
        <dbReference type="EMBL" id="ALG14584.1"/>
    </source>
</evidence>
<dbReference type="AlphaFoldDB" id="A0A0N9I6R7"/>